<sequence length="29" mass="3271">MLHYCMEYKVCVCVCVCVCACMHVINSSV</sequence>
<proteinExistence type="predicted"/>
<accession>A0A0E9U420</accession>
<protein>
    <submittedName>
        <fullName evidence="1">Uncharacterized protein</fullName>
    </submittedName>
</protein>
<reference evidence="1" key="2">
    <citation type="journal article" date="2015" name="Fish Shellfish Immunol.">
        <title>Early steps in the European eel (Anguilla anguilla)-Vibrio vulnificus interaction in the gills: Role of the RtxA13 toxin.</title>
        <authorList>
            <person name="Callol A."/>
            <person name="Pajuelo D."/>
            <person name="Ebbesson L."/>
            <person name="Teles M."/>
            <person name="MacKenzie S."/>
            <person name="Amaro C."/>
        </authorList>
    </citation>
    <scope>NUCLEOTIDE SEQUENCE</scope>
</reference>
<dbReference type="EMBL" id="GBXM01048021">
    <property type="protein sequence ID" value="JAH60556.1"/>
    <property type="molecule type" value="Transcribed_RNA"/>
</dbReference>
<organism evidence="1">
    <name type="scientific">Anguilla anguilla</name>
    <name type="common">European freshwater eel</name>
    <name type="synonym">Muraena anguilla</name>
    <dbReference type="NCBI Taxonomy" id="7936"/>
    <lineage>
        <taxon>Eukaryota</taxon>
        <taxon>Metazoa</taxon>
        <taxon>Chordata</taxon>
        <taxon>Craniata</taxon>
        <taxon>Vertebrata</taxon>
        <taxon>Euteleostomi</taxon>
        <taxon>Actinopterygii</taxon>
        <taxon>Neopterygii</taxon>
        <taxon>Teleostei</taxon>
        <taxon>Anguilliformes</taxon>
        <taxon>Anguillidae</taxon>
        <taxon>Anguilla</taxon>
    </lineage>
</organism>
<evidence type="ECO:0000313" key="1">
    <source>
        <dbReference type="EMBL" id="JAH60556.1"/>
    </source>
</evidence>
<dbReference type="AlphaFoldDB" id="A0A0E9U420"/>
<reference evidence="1" key="1">
    <citation type="submission" date="2014-11" db="EMBL/GenBank/DDBJ databases">
        <authorList>
            <person name="Amaro Gonzalez C."/>
        </authorList>
    </citation>
    <scope>NUCLEOTIDE SEQUENCE</scope>
</reference>
<name>A0A0E9U420_ANGAN</name>